<accession>A0A1M3TCR3</accession>
<evidence type="ECO:0000313" key="1">
    <source>
        <dbReference type="EMBL" id="OJZ84544.1"/>
    </source>
</evidence>
<evidence type="ECO:0000313" key="2">
    <source>
        <dbReference type="Proteomes" id="UP000184063"/>
    </source>
</evidence>
<dbReference type="EMBL" id="KV878244">
    <property type="protein sequence ID" value="OJZ84544.1"/>
    <property type="molecule type" value="Genomic_DNA"/>
</dbReference>
<protein>
    <submittedName>
        <fullName evidence="1">Uncharacterized protein</fullName>
    </submittedName>
</protein>
<proteinExistence type="predicted"/>
<name>A0A1M3TCR3_ASPLC</name>
<dbReference type="Proteomes" id="UP000184063">
    <property type="component" value="Unassembled WGS sequence"/>
</dbReference>
<gene>
    <name evidence="1" type="ORF">ASPFODRAFT_48603</name>
</gene>
<dbReference type="VEuPathDB" id="FungiDB:ASPFODRAFT_48603"/>
<sequence>MSGQVQTSLCWACAVDTIDAHPGKNDVTLSRPVTGREHGRKDTMDTAIRVHQMLLANARHKAMSESWTMFVHVDMFLVTWHLQES</sequence>
<dbReference type="AlphaFoldDB" id="A0A1M3TCR3"/>
<organism evidence="1 2">
    <name type="scientific">Aspergillus luchuensis (strain CBS 106.47)</name>
    <dbReference type="NCBI Taxonomy" id="1137211"/>
    <lineage>
        <taxon>Eukaryota</taxon>
        <taxon>Fungi</taxon>
        <taxon>Dikarya</taxon>
        <taxon>Ascomycota</taxon>
        <taxon>Pezizomycotina</taxon>
        <taxon>Eurotiomycetes</taxon>
        <taxon>Eurotiomycetidae</taxon>
        <taxon>Eurotiales</taxon>
        <taxon>Aspergillaceae</taxon>
        <taxon>Aspergillus</taxon>
        <taxon>Aspergillus subgen. Circumdati</taxon>
    </lineage>
</organism>
<reference evidence="2" key="1">
    <citation type="journal article" date="2017" name="Genome Biol.">
        <title>Comparative genomics reveals high biological diversity and specific adaptations in the industrially and medically important fungal genus Aspergillus.</title>
        <authorList>
            <person name="de Vries R.P."/>
            <person name="Riley R."/>
            <person name="Wiebenga A."/>
            <person name="Aguilar-Osorio G."/>
            <person name="Amillis S."/>
            <person name="Uchima C.A."/>
            <person name="Anderluh G."/>
            <person name="Asadollahi M."/>
            <person name="Askin M."/>
            <person name="Barry K."/>
            <person name="Battaglia E."/>
            <person name="Bayram O."/>
            <person name="Benocci T."/>
            <person name="Braus-Stromeyer S.A."/>
            <person name="Caldana C."/>
            <person name="Canovas D."/>
            <person name="Cerqueira G.C."/>
            <person name="Chen F."/>
            <person name="Chen W."/>
            <person name="Choi C."/>
            <person name="Clum A."/>
            <person name="Dos Santos R.A."/>
            <person name="Damasio A.R."/>
            <person name="Diallinas G."/>
            <person name="Emri T."/>
            <person name="Fekete E."/>
            <person name="Flipphi M."/>
            <person name="Freyberg S."/>
            <person name="Gallo A."/>
            <person name="Gournas C."/>
            <person name="Habgood R."/>
            <person name="Hainaut M."/>
            <person name="Harispe M.L."/>
            <person name="Henrissat B."/>
            <person name="Hilden K.S."/>
            <person name="Hope R."/>
            <person name="Hossain A."/>
            <person name="Karabika E."/>
            <person name="Karaffa L."/>
            <person name="Karanyi Z."/>
            <person name="Krasevec N."/>
            <person name="Kuo A."/>
            <person name="Kusch H."/>
            <person name="LaButti K."/>
            <person name="Lagendijk E.L."/>
            <person name="Lapidus A."/>
            <person name="Levasseur A."/>
            <person name="Lindquist E."/>
            <person name="Lipzen A."/>
            <person name="Logrieco A.F."/>
            <person name="MacCabe A."/>
            <person name="Maekelae M.R."/>
            <person name="Malavazi I."/>
            <person name="Melin P."/>
            <person name="Meyer V."/>
            <person name="Mielnichuk N."/>
            <person name="Miskei M."/>
            <person name="Molnar A.P."/>
            <person name="Mule G."/>
            <person name="Ngan C.Y."/>
            <person name="Orejas M."/>
            <person name="Orosz E."/>
            <person name="Ouedraogo J.P."/>
            <person name="Overkamp K.M."/>
            <person name="Park H.-S."/>
            <person name="Perrone G."/>
            <person name="Piumi F."/>
            <person name="Punt P.J."/>
            <person name="Ram A.F."/>
            <person name="Ramon A."/>
            <person name="Rauscher S."/>
            <person name="Record E."/>
            <person name="Riano-Pachon D.M."/>
            <person name="Robert V."/>
            <person name="Roehrig J."/>
            <person name="Ruller R."/>
            <person name="Salamov A."/>
            <person name="Salih N.S."/>
            <person name="Samson R.A."/>
            <person name="Sandor E."/>
            <person name="Sanguinetti M."/>
            <person name="Schuetze T."/>
            <person name="Sepcic K."/>
            <person name="Shelest E."/>
            <person name="Sherlock G."/>
            <person name="Sophianopoulou V."/>
            <person name="Squina F.M."/>
            <person name="Sun H."/>
            <person name="Susca A."/>
            <person name="Todd R.B."/>
            <person name="Tsang A."/>
            <person name="Unkles S.E."/>
            <person name="van de Wiele N."/>
            <person name="van Rossen-Uffink D."/>
            <person name="Oliveira J.V."/>
            <person name="Vesth T.C."/>
            <person name="Visser J."/>
            <person name="Yu J.-H."/>
            <person name="Zhou M."/>
            <person name="Andersen M.R."/>
            <person name="Archer D.B."/>
            <person name="Baker S.E."/>
            <person name="Benoit I."/>
            <person name="Brakhage A.A."/>
            <person name="Braus G.H."/>
            <person name="Fischer R."/>
            <person name="Frisvad J.C."/>
            <person name="Goldman G.H."/>
            <person name="Houbraken J."/>
            <person name="Oakley B."/>
            <person name="Pocsi I."/>
            <person name="Scazzocchio C."/>
            <person name="Seiboth B."/>
            <person name="vanKuyk P.A."/>
            <person name="Wortman J."/>
            <person name="Dyer P.S."/>
            <person name="Grigoriev I.V."/>
        </authorList>
    </citation>
    <scope>NUCLEOTIDE SEQUENCE [LARGE SCALE GENOMIC DNA]</scope>
    <source>
        <strain evidence="2">CBS 106.47</strain>
    </source>
</reference>